<protein>
    <submittedName>
        <fullName evidence="2">Phr family secreted Rap phosphatase inhibitor</fullName>
    </submittedName>
</protein>
<dbReference type="EMBL" id="CP020743">
    <property type="protein sequence ID" value="ARJ23096.1"/>
    <property type="molecule type" value="Genomic_DNA"/>
</dbReference>
<evidence type="ECO:0000256" key="1">
    <source>
        <dbReference type="SAM" id="SignalP"/>
    </source>
</evidence>
<keyword evidence="9" id="KW-1185">Reference proteome</keyword>
<reference evidence="5 9" key="4">
    <citation type="submission" date="2020-12" db="EMBL/GenBank/DDBJ databases">
        <title>FDA dAtabase for Regulatory Grade micrObial Sequences (FDA-ARGOS): Supporting development and validation of Infectious Disease Dx tests.</title>
        <authorList>
            <person name="Nelson B."/>
            <person name="Plummer A."/>
            <person name="Tallon L."/>
            <person name="Sadzewicz L."/>
            <person name="Zhao X."/>
            <person name="Boylan J."/>
            <person name="Ott S."/>
            <person name="Bowen H."/>
            <person name="Vavikolanu K."/>
            <person name="Mehta A."/>
            <person name="Aluvathingal J."/>
            <person name="Nadendla S."/>
            <person name="Myers T."/>
            <person name="Yan Y."/>
            <person name="Sichtig H."/>
        </authorList>
    </citation>
    <scope>NUCLEOTIDE SEQUENCE [LARGE SCALE GENOMIC DNA]</scope>
    <source>
        <strain evidence="5 9">FDAARGOS_924</strain>
    </source>
</reference>
<evidence type="ECO:0000313" key="3">
    <source>
        <dbReference type="EMBL" id="OSX93592.1"/>
    </source>
</evidence>
<dbReference type="RefSeq" id="WP_002165311.1">
    <property type="nucleotide sequence ID" value="NZ_CM000719.1"/>
</dbReference>
<dbReference type="InterPro" id="IPR030968">
    <property type="entry name" value="RapG/K_inhib"/>
</dbReference>
<name>A0A084J0G0_BACMY</name>
<dbReference type="EMBL" id="CP065877">
    <property type="protein sequence ID" value="QQA14227.1"/>
    <property type="molecule type" value="Genomic_DNA"/>
</dbReference>
<dbReference type="EMBL" id="MRWU01000005">
    <property type="protein sequence ID" value="OSX93592.1"/>
    <property type="molecule type" value="Genomic_DNA"/>
</dbReference>
<gene>
    <name evidence="2" type="ORF">B7492_18780</name>
    <name evidence="4" type="ORF">BACWE_48980</name>
    <name evidence="5" type="ORF">I6G81_17670</name>
    <name evidence="3" type="ORF">S3E15_04751</name>
</gene>
<evidence type="ECO:0000313" key="7">
    <source>
        <dbReference type="Proteomes" id="UP000194131"/>
    </source>
</evidence>
<dbReference type="AlphaFoldDB" id="A0A084J0G0"/>
<dbReference type="Proteomes" id="UP000236165">
    <property type="component" value="Unassembled WGS sequence"/>
</dbReference>
<keyword evidence="5" id="KW-0650">Protein phosphatase inhibitor</keyword>
<accession>A0A0B5S9E2</accession>
<dbReference type="Proteomes" id="UP000194131">
    <property type="component" value="Unassembled WGS sequence"/>
</dbReference>
<evidence type="ECO:0000313" key="2">
    <source>
        <dbReference type="EMBL" id="ARJ23096.1"/>
    </source>
</evidence>
<dbReference type="KEGG" id="bmyo:BG05_2493"/>
<evidence type="ECO:0000313" key="5">
    <source>
        <dbReference type="EMBL" id="QQA14227.1"/>
    </source>
</evidence>
<dbReference type="EMBL" id="MKZQ01000069">
    <property type="protein sequence ID" value="PJN65202.1"/>
    <property type="molecule type" value="Genomic_DNA"/>
</dbReference>
<dbReference type="Proteomes" id="UP000596196">
    <property type="component" value="Chromosome"/>
</dbReference>
<dbReference type="GO" id="GO:0004864">
    <property type="term" value="F:protein phosphatase inhibitor activity"/>
    <property type="evidence" value="ECO:0007669"/>
    <property type="project" value="UniProtKB-KW"/>
</dbReference>
<evidence type="ECO:0000313" key="9">
    <source>
        <dbReference type="Proteomes" id="UP000596196"/>
    </source>
</evidence>
<accession>A0A084J0G0</accession>
<evidence type="ECO:0000313" key="8">
    <source>
        <dbReference type="Proteomes" id="UP000236165"/>
    </source>
</evidence>
<reference evidence="3 7" key="2">
    <citation type="submission" date="2016-12" db="EMBL/GenBank/DDBJ databases">
        <title>Genome Sequences of Twelve Sporeforming Bacillus Species Isolated from Foods.</title>
        <authorList>
            <person name="De Jong A."/>
            <person name="Holsappel S."/>
            <person name="Kuipers O.P."/>
        </authorList>
    </citation>
    <scope>NUCLEOTIDE SEQUENCE [LARGE SCALE GENOMIC DNA]</scope>
    <source>
        <strain evidence="3 7">S3E15</strain>
    </source>
</reference>
<proteinExistence type="predicted"/>
<feature type="signal peptide" evidence="1">
    <location>
        <begin position="1"/>
        <end position="19"/>
    </location>
</feature>
<sequence length="63" mass="6931">MKKLSLMVMSLAVTGITVFTINTTPKIQQTATANTVVNKLQSTHGEGWSPTRPELVYLEGRQL</sequence>
<keyword evidence="1" id="KW-0732">Signal</keyword>
<feature type="chain" id="PRO_5044540172" evidence="1">
    <location>
        <begin position="20"/>
        <end position="63"/>
    </location>
</feature>
<organism evidence="4 8">
    <name type="scientific">Bacillus mycoides</name>
    <dbReference type="NCBI Taxonomy" id="1405"/>
    <lineage>
        <taxon>Bacteria</taxon>
        <taxon>Bacillati</taxon>
        <taxon>Bacillota</taxon>
        <taxon>Bacilli</taxon>
        <taxon>Bacillales</taxon>
        <taxon>Bacillaceae</taxon>
        <taxon>Bacillus</taxon>
        <taxon>Bacillus cereus group</taxon>
    </lineage>
</organism>
<reference evidence="4 8" key="1">
    <citation type="submission" date="2016-10" db="EMBL/GenBank/DDBJ databases">
        <title>Genome Sequence of Bacillus weihenstephanensis GM6LP.</title>
        <authorList>
            <person name="Poehlein A."/>
            <person name="Wemheuer F."/>
            <person name="Hollensteiner J."/>
            <person name="Wemheuer B."/>
        </authorList>
    </citation>
    <scope>NUCLEOTIDE SEQUENCE [LARGE SCALE GENOMIC DNA]</scope>
    <source>
        <strain evidence="4 8">GM6LP</strain>
    </source>
</reference>
<evidence type="ECO:0000313" key="4">
    <source>
        <dbReference type="EMBL" id="PJN65202.1"/>
    </source>
</evidence>
<dbReference type="Proteomes" id="UP000192932">
    <property type="component" value="Chromosome"/>
</dbReference>
<reference evidence="2 6" key="3">
    <citation type="submission" date="2017-04" db="EMBL/GenBank/DDBJ databases">
        <title>The Characteristic of a Fine Plant Growth-Promoting Rhizobacteria Bacillus mycoides Gnyt1 and its Whole Genome Sequencing Analysis.</title>
        <authorList>
            <person name="Li J.H."/>
            <person name="Yao T."/>
        </authorList>
    </citation>
    <scope>NUCLEOTIDE SEQUENCE [LARGE SCALE GENOMIC DNA]</scope>
    <source>
        <strain evidence="2 6">Gnyt1</strain>
    </source>
</reference>
<evidence type="ECO:0000313" key="6">
    <source>
        <dbReference type="Proteomes" id="UP000192932"/>
    </source>
</evidence>
<dbReference type="NCBIfam" id="TIGR04429">
    <property type="entry name" value="Phr_nterm"/>
    <property type="match status" value="1"/>
</dbReference>